<evidence type="ECO:0000313" key="3">
    <source>
        <dbReference type="Proteomes" id="UP000192934"/>
    </source>
</evidence>
<feature type="region of interest" description="Disordered" evidence="1">
    <location>
        <begin position="339"/>
        <end position="360"/>
    </location>
</feature>
<dbReference type="Pfam" id="PF09939">
    <property type="entry name" value="DUF2171"/>
    <property type="match status" value="1"/>
</dbReference>
<dbReference type="Proteomes" id="UP000192934">
    <property type="component" value="Chromosome I"/>
</dbReference>
<dbReference type="EMBL" id="LT840185">
    <property type="protein sequence ID" value="SMF61567.1"/>
    <property type="molecule type" value="Genomic_DNA"/>
</dbReference>
<reference evidence="3" key="1">
    <citation type="submission" date="2017-04" db="EMBL/GenBank/DDBJ databases">
        <authorList>
            <person name="Varghese N."/>
            <person name="Submissions S."/>
        </authorList>
    </citation>
    <scope>NUCLEOTIDE SEQUENCE [LARGE SCALE GENOMIC DNA]</scope>
    <source>
        <strain evidence="3">Dd16</strain>
    </source>
</reference>
<evidence type="ECO:0000256" key="1">
    <source>
        <dbReference type="SAM" id="MobiDB-lite"/>
    </source>
</evidence>
<dbReference type="AlphaFoldDB" id="A0A1X7G0P8"/>
<protein>
    <recommendedName>
        <fullName evidence="4">DUF2171 domain-containing protein</fullName>
    </recommendedName>
</protein>
<accession>A0A1X7G0P8</accession>
<dbReference type="InterPro" id="IPR018684">
    <property type="entry name" value="DUF2171"/>
</dbReference>
<feature type="region of interest" description="Disordered" evidence="1">
    <location>
        <begin position="112"/>
        <end position="138"/>
    </location>
</feature>
<organism evidence="2 3">
    <name type="scientific">Allosphingosinicella indica</name>
    <dbReference type="NCBI Taxonomy" id="941907"/>
    <lineage>
        <taxon>Bacteria</taxon>
        <taxon>Pseudomonadati</taxon>
        <taxon>Pseudomonadota</taxon>
        <taxon>Alphaproteobacteria</taxon>
        <taxon>Sphingomonadales</taxon>
        <taxon>Sphingomonadaceae</taxon>
        <taxon>Allosphingosinicella</taxon>
    </lineage>
</organism>
<name>A0A1X7G0P8_9SPHN</name>
<feature type="compositionally biased region" description="Gly residues" evidence="1">
    <location>
        <begin position="126"/>
        <end position="138"/>
    </location>
</feature>
<feature type="compositionally biased region" description="Basic and acidic residues" evidence="1">
    <location>
        <begin position="112"/>
        <end position="124"/>
    </location>
</feature>
<evidence type="ECO:0000313" key="2">
    <source>
        <dbReference type="EMBL" id="SMF61567.1"/>
    </source>
</evidence>
<proteinExistence type="predicted"/>
<gene>
    <name evidence="2" type="ORF">SAMN06295910_0558</name>
</gene>
<feature type="region of interest" description="Disordered" evidence="1">
    <location>
        <begin position="1"/>
        <end position="39"/>
    </location>
</feature>
<evidence type="ECO:0008006" key="4">
    <source>
        <dbReference type="Google" id="ProtNLM"/>
    </source>
</evidence>
<feature type="compositionally biased region" description="Basic and acidic residues" evidence="1">
    <location>
        <begin position="56"/>
        <end position="80"/>
    </location>
</feature>
<feature type="region of interest" description="Disordered" evidence="1">
    <location>
        <begin position="163"/>
        <end position="191"/>
    </location>
</feature>
<dbReference type="RefSeq" id="WP_172840788.1">
    <property type="nucleotide sequence ID" value="NZ_LT840185.1"/>
</dbReference>
<dbReference type="STRING" id="941907.SAMN06295910_0558"/>
<feature type="region of interest" description="Disordered" evidence="1">
    <location>
        <begin position="51"/>
        <end position="86"/>
    </location>
</feature>
<keyword evidence="3" id="KW-1185">Reference proteome</keyword>
<sequence length="360" mass="40857">MAYRGDPNRGGDHRWRDHADRGHQRSEHYRGYGRDDDRGFFDRAGDEIKSWFGDDDAQRRREIDERRWEREQGYAGRRDNNYGNYGPRGYASADYGYRGNYDTGGFGNQRGWSDDDRFASERDAPGGYGSIGGGGDTWGGNNRGYSTGAGGFASSGYEDGRRFDRIDAGSTGTHAAHPQSAPVGGSSYRGYPTYSEDYEGYERSSGRSGSQHDPHYSAWRKSRIEELDRDYDDYRREHQSKFEQEFGTWRTRRQGQRDQLGKVNEHMEVIGSDGQHVGTVDKVRGDRIILTKNDQDAGGRHHSIPCSWIESVDDKVTVSKTAEEAKTAWRDEDRNRALFEREDQGRGGPGILNRSFSGTY</sequence>
<dbReference type="NCBIfam" id="NF033157">
    <property type="entry name" value="SWFGD_domain"/>
    <property type="match status" value="1"/>
</dbReference>
<dbReference type="InterPro" id="IPR047800">
    <property type="entry name" value="SWFGD_dom"/>
</dbReference>